<reference evidence="2" key="1">
    <citation type="submission" date="2020-10" db="EMBL/GenBank/DDBJ databases">
        <authorList>
            <person name="Castelo-Branco R."/>
            <person name="Eusebio N."/>
            <person name="Adriana R."/>
            <person name="Vieira A."/>
            <person name="Brugerolle De Fraissinette N."/>
            <person name="Rezende De Castro R."/>
            <person name="Schneider M.P."/>
            <person name="Vasconcelos V."/>
            <person name="Leao P.N."/>
        </authorList>
    </citation>
    <scope>NUCLEOTIDE SEQUENCE</scope>
    <source>
        <strain evidence="2">LEGE 07157</strain>
    </source>
</reference>
<evidence type="ECO:0000313" key="3">
    <source>
        <dbReference type="Proteomes" id="UP000654482"/>
    </source>
</evidence>
<evidence type="ECO:0000313" key="2">
    <source>
        <dbReference type="EMBL" id="MBE9116398.1"/>
    </source>
</evidence>
<dbReference type="PROSITE" id="PS51688">
    <property type="entry name" value="ICA"/>
    <property type="match status" value="1"/>
</dbReference>
<dbReference type="InterPro" id="IPR030392">
    <property type="entry name" value="S74_ICA"/>
</dbReference>
<dbReference type="RefSeq" id="WP_194029494.1">
    <property type="nucleotide sequence ID" value="NZ_JADEWZ010000014.1"/>
</dbReference>
<feature type="domain" description="Peptidase S74" evidence="1">
    <location>
        <begin position="564"/>
        <end position="727"/>
    </location>
</feature>
<protein>
    <recommendedName>
        <fullName evidence="1">Peptidase S74 domain-containing protein</fullName>
    </recommendedName>
</protein>
<proteinExistence type="predicted"/>
<dbReference type="EMBL" id="JADEWZ010000014">
    <property type="protein sequence ID" value="MBE9116398.1"/>
    <property type="molecule type" value="Genomic_DNA"/>
</dbReference>
<dbReference type="Proteomes" id="UP000654482">
    <property type="component" value="Unassembled WGS sequence"/>
</dbReference>
<sequence>MAGKKNRTQLQALFKTGAKPSEEDFRGFIDSVLNINDDGIEKPPGVDTPLKILARGDAENLLDCYAGDLNTWRLNQKPTGANPGLNVETGGISKLFLESSTGNLGLSTTQPTAKLHIQQSGSQDALRIDDEAKDTTPLIIDADGKVGIGKAIPATLLDVNGDTAIARSLSVGQTSTLTGNVGIGTAPGGEALKLNVAGNAAFSGTLSVTQTSYLKGNVGIGTAPSTETLKVSGTLSVSQESTLTGNVGIGTGANAAHKLTVCGGELALKVDNNENAQSILFQNSGGSYVWRIYRENIGDNKADLKIAGGATSDYTALTDYVRIQNNGNATFSGNLSVAGTGTSSFAGSVELSGKLTIPGAQKIVFADNNLSNNLKLQLWDGYGLGINNSTLFYAANGKHSWRDKNGANERMVLTTTADGELTVKGTGTSSFAGNLSVGGTTTTKAAIVGAFNLTSHINVDGAFYRKSGQTYIAVDDNFYIRDAANANNNIRFHFDTNSGSLGIGMTNPSKGKVQIQGYKETAKFGYGYLNRNSPTGKTSNTDGTNVYSLYANERIAASEFNAHSDVRIKQVKGRSNSQKDLQILQKLAITDYTLKDTIAHNNRPNKKVLGQQVAQVFPQAVSTHTDVVPDIFQPASISEGWVHLSGYDLKVGERIQLFVENQPPTIYTIEAITPDRFQISLDYEGAVFVYGREVDDFHVVDYNELAMLHISATQELCTIIDTLKCEVQYLKTHLITPQEIHQ</sequence>
<keyword evidence="3" id="KW-1185">Reference proteome</keyword>
<accession>A0A8J7IUA8</accession>
<gene>
    <name evidence="2" type="ORF">IQ249_10855</name>
</gene>
<evidence type="ECO:0000259" key="1">
    <source>
        <dbReference type="PROSITE" id="PS51688"/>
    </source>
</evidence>
<name>A0A8J7IUA8_9CYAN</name>
<dbReference type="AlphaFoldDB" id="A0A8J7IUA8"/>
<comment type="caution">
    <text evidence="2">The sequence shown here is derived from an EMBL/GenBank/DDBJ whole genome shotgun (WGS) entry which is preliminary data.</text>
</comment>
<organism evidence="2 3">
    <name type="scientific">Lusitaniella coriacea LEGE 07157</name>
    <dbReference type="NCBI Taxonomy" id="945747"/>
    <lineage>
        <taxon>Bacteria</taxon>
        <taxon>Bacillati</taxon>
        <taxon>Cyanobacteriota</taxon>
        <taxon>Cyanophyceae</taxon>
        <taxon>Spirulinales</taxon>
        <taxon>Lusitaniellaceae</taxon>
        <taxon>Lusitaniella</taxon>
    </lineage>
</organism>